<evidence type="ECO:0000313" key="2">
    <source>
        <dbReference type="EMBL" id="RQP21421.1"/>
    </source>
</evidence>
<evidence type="ECO:0000313" key="3">
    <source>
        <dbReference type="Proteomes" id="UP000267464"/>
    </source>
</evidence>
<organism evidence="2 3">
    <name type="scientific">Piscinibacter terrae</name>
    <dbReference type="NCBI Taxonomy" id="2496871"/>
    <lineage>
        <taxon>Bacteria</taxon>
        <taxon>Pseudomonadati</taxon>
        <taxon>Pseudomonadota</taxon>
        <taxon>Betaproteobacteria</taxon>
        <taxon>Burkholderiales</taxon>
        <taxon>Sphaerotilaceae</taxon>
        <taxon>Piscinibacter</taxon>
    </lineage>
</organism>
<proteinExistence type="predicted"/>
<name>A0A3N7HLF1_9BURK</name>
<evidence type="ECO:0000256" key="1">
    <source>
        <dbReference type="SAM" id="MobiDB-lite"/>
    </source>
</evidence>
<reference evidence="2 3" key="2">
    <citation type="submission" date="2018-12" db="EMBL/GenBank/DDBJ databases">
        <title>Rhizobacter gummiphilus sp. nov., a rubber-degrading bacterium isolated from the soil of a botanical garden in Japan.</title>
        <authorList>
            <person name="Shunsuke S.S."/>
        </authorList>
    </citation>
    <scope>NUCLEOTIDE SEQUENCE [LARGE SCALE GENOMIC DNA]</scope>
    <source>
        <strain evidence="2 3">S-16</strain>
    </source>
</reference>
<gene>
    <name evidence="2" type="ORF">DZC73_28500</name>
</gene>
<dbReference type="AlphaFoldDB" id="A0A3N7HLF1"/>
<accession>A0A3N7HLF1</accession>
<protein>
    <submittedName>
        <fullName evidence="2">Uncharacterized protein</fullName>
    </submittedName>
</protein>
<dbReference type="Proteomes" id="UP000267464">
    <property type="component" value="Unassembled WGS sequence"/>
</dbReference>
<feature type="compositionally biased region" description="Low complexity" evidence="1">
    <location>
        <begin position="105"/>
        <end position="117"/>
    </location>
</feature>
<feature type="region of interest" description="Disordered" evidence="1">
    <location>
        <begin position="79"/>
        <end position="120"/>
    </location>
</feature>
<sequence>MAGCATRSDLSTSKPVIAQSSAPARYASTVDNYFDLTMPAQATPRKLYIGTPEKSRCALFGTGGRHAGWMVPVIYDTTPPAAPPSSTPGRTSKNANALPQPLHVNTSGTASANTSTSPMSLKEVSITGTRYFFWFSSETLAAVTRQADNCP</sequence>
<comment type="caution">
    <text evidence="2">The sequence shown here is derived from an EMBL/GenBank/DDBJ whole genome shotgun (WGS) entry which is preliminary data.</text>
</comment>
<dbReference type="EMBL" id="QUSW01000011">
    <property type="protein sequence ID" value="RQP21421.1"/>
    <property type="molecule type" value="Genomic_DNA"/>
</dbReference>
<reference evidence="2 3" key="1">
    <citation type="submission" date="2018-08" db="EMBL/GenBank/DDBJ databases">
        <authorList>
            <person name="Khan S.A."/>
            <person name="Jeon C.O."/>
            <person name="Chun B.H."/>
            <person name="Jeong S.E."/>
        </authorList>
    </citation>
    <scope>NUCLEOTIDE SEQUENCE [LARGE SCALE GENOMIC DNA]</scope>
    <source>
        <strain evidence="2 3">S-16</strain>
    </source>
</reference>
<keyword evidence="3" id="KW-1185">Reference proteome</keyword>